<sequence length="770" mass="87651">MMMLERCNQHAIDPLAFVSNVSPQQVVVQNVQGRLNRGQGNYARGAVATRNRGDQNRVGNTNIGQAKQINCYNCNGVEHIARQCTYPKRPQNSEYFKDKMLLTQAQENGVVLDEEQLLFIASGQTNTFDDDVDEAPIQDLALNEDNVFQADQCDAFYSDVDEASTAQTMFMANLSSTDLIYDEACPSYDSNILSQEKQVTFKELCNTSDNNIQTRVEQQKVQKTNVHVIPFIGVNNSTEASRSKPRSNTKNNRILPAKSDNKKKVKAHPRNNESKLKQENHVDSSIRSKRTVINSISKSMCKTGCLKHMMGNRSRLKNFMKKFIETVKFGSDHFGAIMGYGDYVIDLEVAFRKHLCYVKDVDGVELLKDNGTKFVNQDLTELYESVSIFHQKFVSRTPYQNDAVERRNRTLVEATRTMLIFSKALMFLWAEAVDTACYTQNRSLIHTRHDKTPYELVHDKKHDLKFLCVFGALCYPITDNEDLRKLKATTDIGIFVSYAPNKKGYRIYNKRTRRTMETIHVQFDELNEQMAHVHIIGTPSSITIAQDASSTSQSLSSSEVQTHISHQGVAAGPTIEDNPFAQAKDNPFIYKVKVDEYGDVLKNRARLVTKGYRQEEGIDFEEPFASVAWIEAIRIFIANPTSKNMIIYQMDVKTAFLNDELKEEVYVSQPEGFVDPDHPTHVYHLKKAIYGLKQAPRAWYNTLSRFLLENKFSKGLSESPRGIFKNQSKYALEILTKYGMDMSDPIDTPMVDRSKLDEDPLGIPADQTRF</sequence>
<dbReference type="InterPro" id="IPR057670">
    <property type="entry name" value="SH3_retrovirus"/>
</dbReference>
<feature type="domain" description="Integrase catalytic" evidence="4">
    <location>
        <begin position="366"/>
        <end position="461"/>
    </location>
</feature>
<feature type="compositionally biased region" description="Polar residues" evidence="3">
    <location>
        <begin position="237"/>
        <end position="252"/>
    </location>
</feature>
<dbReference type="AlphaFoldDB" id="A0A6L2M186"/>
<dbReference type="Pfam" id="PF07727">
    <property type="entry name" value="RVT_2"/>
    <property type="match status" value="1"/>
</dbReference>
<dbReference type="InterPro" id="IPR036397">
    <property type="entry name" value="RNaseH_sf"/>
</dbReference>
<dbReference type="Pfam" id="PF25597">
    <property type="entry name" value="SH3_retrovirus"/>
    <property type="match status" value="1"/>
</dbReference>
<dbReference type="GO" id="GO:0008270">
    <property type="term" value="F:zinc ion binding"/>
    <property type="evidence" value="ECO:0007669"/>
    <property type="project" value="InterPro"/>
</dbReference>
<keyword evidence="1" id="KW-0479">Metal-binding</keyword>
<keyword evidence="2" id="KW-0378">Hydrolase</keyword>
<dbReference type="GO" id="GO:0016787">
    <property type="term" value="F:hydrolase activity"/>
    <property type="evidence" value="ECO:0007669"/>
    <property type="project" value="UniProtKB-KW"/>
</dbReference>
<dbReference type="SUPFAM" id="SSF56672">
    <property type="entry name" value="DNA/RNA polymerases"/>
    <property type="match status" value="1"/>
</dbReference>
<dbReference type="InterPro" id="IPR001878">
    <property type="entry name" value="Znf_CCHC"/>
</dbReference>
<dbReference type="InterPro" id="IPR013103">
    <property type="entry name" value="RVT_2"/>
</dbReference>
<dbReference type="Gene3D" id="3.30.420.10">
    <property type="entry name" value="Ribonuclease H-like superfamily/Ribonuclease H"/>
    <property type="match status" value="1"/>
</dbReference>
<dbReference type="SUPFAM" id="SSF53098">
    <property type="entry name" value="Ribonuclease H-like"/>
    <property type="match status" value="1"/>
</dbReference>
<dbReference type="Gene3D" id="4.10.60.10">
    <property type="entry name" value="Zinc finger, CCHC-type"/>
    <property type="match status" value="1"/>
</dbReference>
<reference evidence="5" key="1">
    <citation type="journal article" date="2019" name="Sci. Rep.">
        <title>Draft genome of Tanacetum cinerariifolium, the natural source of mosquito coil.</title>
        <authorList>
            <person name="Yamashiro T."/>
            <person name="Shiraishi A."/>
            <person name="Satake H."/>
            <person name="Nakayama K."/>
        </authorList>
    </citation>
    <scope>NUCLEOTIDE SEQUENCE</scope>
</reference>
<dbReference type="Pfam" id="PF00098">
    <property type="entry name" value="zf-CCHC"/>
    <property type="match status" value="1"/>
</dbReference>
<dbReference type="InterPro" id="IPR039537">
    <property type="entry name" value="Retrotran_Ty1/copia-like"/>
</dbReference>
<proteinExistence type="predicted"/>
<dbReference type="EMBL" id="BKCJ010005631">
    <property type="protein sequence ID" value="GEU67791.1"/>
    <property type="molecule type" value="Genomic_DNA"/>
</dbReference>
<dbReference type="InterPro" id="IPR012337">
    <property type="entry name" value="RNaseH-like_sf"/>
</dbReference>
<protein>
    <submittedName>
        <fullName evidence="5">Retrovirus-related Pol polyprotein from transposon TNT 1-94</fullName>
    </submittedName>
</protein>
<name>A0A6L2M186_TANCI</name>
<dbReference type="PROSITE" id="PS50994">
    <property type="entry name" value="INTEGRASE"/>
    <property type="match status" value="1"/>
</dbReference>
<accession>A0A6L2M186</accession>
<evidence type="ECO:0000256" key="3">
    <source>
        <dbReference type="SAM" id="MobiDB-lite"/>
    </source>
</evidence>
<evidence type="ECO:0000259" key="4">
    <source>
        <dbReference type="PROSITE" id="PS50994"/>
    </source>
</evidence>
<dbReference type="GO" id="GO:0015074">
    <property type="term" value="P:DNA integration"/>
    <property type="evidence" value="ECO:0007669"/>
    <property type="project" value="InterPro"/>
</dbReference>
<dbReference type="PANTHER" id="PTHR42648">
    <property type="entry name" value="TRANSPOSASE, PUTATIVE-RELATED"/>
    <property type="match status" value="1"/>
</dbReference>
<gene>
    <name evidence="5" type="ORF">Tci_039769</name>
</gene>
<organism evidence="5">
    <name type="scientific">Tanacetum cinerariifolium</name>
    <name type="common">Dalmatian daisy</name>
    <name type="synonym">Chrysanthemum cinerariifolium</name>
    <dbReference type="NCBI Taxonomy" id="118510"/>
    <lineage>
        <taxon>Eukaryota</taxon>
        <taxon>Viridiplantae</taxon>
        <taxon>Streptophyta</taxon>
        <taxon>Embryophyta</taxon>
        <taxon>Tracheophyta</taxon>
        <taxon>Spermatophyta</taxon>
        <taxon>Magnoliopsida</taxon>
        <taxon>eudicotyledons</taxon>
        <taxon>Gunneridae</taxon>
        <taxon>Pentapetalae</taxon>
        <taxon>asterids</taxon>
        <taxon>campanulids</taxon>
        <taxon>Asterales</taxon>
        <taxon>Asteraceae</taxon>
        <taxon>Asteroideae</taxon>
        <taxon>Anthemideae</taxon>
        <taxon>Anthemidinae</taxon>
        <taxon>Tanacetum</taxon>
    </lineage>
</organism>
<dbReference type="PANTHER" id="PTHR42648:SF18">
    <property type="entry name" value="RETROTRANSPOSON, UNCLASSIFIED-LIKE PROTEIN"/>
    <property type="match status" value="1"/>
</dbReference>
<comment type="caution">
    <text evidence="5">The sequence shown here is derived from an EMBL/GenBank/DDBJ whole genome shotgun (WGS) entry which is preliminary data.</text>
</comment>
<evidence type="ECO:0000256" key="1">
    <source>
        <dbReference type="ARBA" id="ARBA00022723"/>
    </source>
</evidence>
<dbReference type="InterPro" id="IPR001584">
    <property type="entry name" value="Integrase_cat-core"/>
</dbReference>
<evidence type="ECO:0000313" key="5">
    <source>
        <dbReference type="EMBL" id="GEU67791.1"/>
    </source>
</evidence>
<dbReference type="SMART" id="SM00343">
    <property type="entry name" value="ZnF_C2HC"/>
    <property type="match status" value="1"/>
</dbReference>
<dbReference type="InterPro" id="IPR043502">
    <property type="entry name" value="DNA/RNA_pol_sf"/>
</dbReference>
<evidence type="ECO:0000256" key="2">
    <source>
        <dbReference type="ARBA" id="ARBA00022801"/>
    </source>
</evidence>
<feature type="region of interest" description="Disordered" evidence="3">
    <location>
        <begin position="237"/>
        <end position="285"/>
    </location>
</feature>
<dbReference type="GO" id="GO:0003676">
    <property type="term" value="F:nucleic acid binding"/>
    <property type="evidence" value="ECO:0007669"/>
    <property type="project" value="InterPro"/>
</dbReference>
<feature type="compositionally biased region" description="Basic and acidic residues" evidence="3">
    <location>
        <begin position="270"/>
        <end position="285"/>
    </location>
</feature>